<dbReference type="EMBL" id="KV938416">
    <property type="protein sequence ID" value="PIO27900.1"/>
    <property type="molecule type" value="Genomic_DNA"/>
</dbReference>
<feature type="region of interest" description="Disordered" evidence="1">
    <location>
        <begin position="91"/>
        <end position="112"/>
    </location>
</feature>
<evidence type="ECO:0000256" key="1">
    <source>
        <dbReference type="SAM" id="MobiDB-lite"/>
    </source>
</evidence>
<sequence length="250" mass="28914">MLDIGADRSAGRSIGGGSVAAGEEEHRPKTTGERRAKEEEAGEGEARRMKMQEKTGGRSGEEEEFLIKDLIFPAPSLSSLWERNMVETQQVLNSSNEEENPEQERSRSRRRRIKASNMSFEEMVDILKRADYDGKYGLYLNPNVRKAKIMTKVVKSMRTNFGVRRSKEQLRKRWSDLKLREQDQYRRIKKMLLKSDVLVVVPKSSNFTSDSAQRLIQEIMFCSRELDLIKEKNKGIEQRLKNMIDVLGRI</sequence>
<feature type="compositionally biased region" description="Basic and acidic residues" evidence="1">
    <location>
        <begin position="1"/>
        <end position="10"/>
    </location>
</feature>
<accession>A0A2G9RJ23</accession>
<organism evidence="2">
    <name type="scientific">Aquarana catesbeiana</name>
    <name type="common">American bullfrog</name>
    <name type="synonym">Rana catesbeiana</name>
    <dbReference type="NCBI Taxonomy" id="8400"/>
    <lineage>
        <taxon>Eukaryota</taxon>
        <taxon>Metazoa</taxon>
        <taxon>Chordata</taxon>
        <taxon>Craniata</taxon>
        <taxon>Vertebrata</taxon>
        <taxon>Euteleostomi</taxon>
        <taxon>Amphibia</taxon>
        <taxon>Batrachia</taxon>
        <taxon>Anura</taxon>
        <taxon>Neobatrachia</taxon>
        <taxon>Ranoidea</taxon>
        <taxon>Ranidae</taxon>
        <taxon>Aquarana</taxon>
    </lineage>
</organism>
<feature type="region of interest" description="Disordered" evidence="1">
    <location>
        <begin position="1"/>
        <end position="62"/>
    </location>
</feature>
<protein>
    <submittedName>
        <fullName evidence="2">Uncharacterized protein</fullName>
    </submittedName>
</protein>
<feature type="compositionally biased region" description="Basic and acidic residues" evidence="1">
    <location>
        <begin position="23"/>
        <end position="60"/>
    </location>
</feature>
<gene>
    <name evidence="2" type="ORF">AB205_0129030</name>
</gene>
<name>A0A2G9RJ23_AQUCT</name>
<reference evidence="2" key="1">
    <citation type="submission" date="2017-08" db="EMBL/GenBank/DDBJ databases">
        <title>Assembly of the North American Bullfrog Genome.</title>
        <authorList>
            <person name="Warren R.L."/>
            <person name="Vandervalk B.P."/>
            <person name="Kucuk E."/>
            <person name="Birol I."/>
            <person name="Helbing C."/>
            <person name="Pandoh P."/>
            <person name="Behsaz B."/>
            <person name="Mohamadi H."/>
            <person name="Chu J."/>
            <person name="Jackman S."/>
            <person name="Hammond S.A."/>
            <person name="Veldhoen N."/>
            <person name="Kirk H."/>
            <person name="Zhao Y."/>
            <person name="Coope R."/>
            <person name="Pleasance S."/>
            <person name="Moore R."/>
            <person name="Holt R."/>
        </authorList>
    </citation>
    <scope>NUCLEOTIDE SEQUENCE</scope>
    <source>
        <strain evidence="2">Bruno</strain>
        <tissue evidence="2">Liver</tissue>
    </source>
</reference>
<evidence type="ECO:0000313" key="2">
    <source>
        <dbReference type="EMBL" id="PIO27900.1"/>
    </source>
</evidence>
<proteinExistence type="predicted"/>
<dbReference type="AlphaFoldDB" id="A0A2G9RJ23"/>